<keyword evidence="12" id="KW-0812">Transmembrane</keyword>
<evidence type="ECO:0000256" key="4">
    <source>
        <dbReference type="ARBA" id="ARBA00022475"/>
    </source>
</evidence>
<evidence type="ECO:0000259" key="14">
    <source>
        <dbReference type="PROSITE" id="PS50885"/>
    </source>
</evidence>
<dbReference type="SMART" id="SM00387">
    <property type="entry name" value="HATPase_c"/>
    <property type="match status" value="1"/>
</dbReference>
<feature type="domain" description="Histidine kinase" evidence="13">
    <location>
        <begin position="241"/>
        <end position="454"/>
    </location>
</feature>
<dbReference type="InterPro" id="IPR050980">
    <property type="entry name" value="2C_sensor_his_kinase"/>
</dbReference>
<evidence type="ECO:0000256" key="9">
    <source>
        <dbReference type="ARBA" id="ARBA00022840"/>
    </source>
</evidence>
<dbReference type="Pfam" id="PF00512">
    <property type="entry name" value="HisKA"/>
    <property type="match status" value="1"/>
</dbReference>
<name>A0ABS4FX47_9BACL</name>
<dbReference type="InterPro" id="IPR003660">
    <property type="entry name" value="HAMP_dom"/>
</dbReference>
<evidence type="ECO:0000256" key="5">
    <source>
        <dbReference type="ARBA" id="ARBA00022553"/>
    </source>
</evidence>
<dbReference type="InterPro" id="IPR003661">
    <property type="entry name" value="HisK_dim/P_dom"/>
</dbReference>
<keyword evidence="7" id="KW-0547">Nucleotide-binding</keyword>
<dbReference type="SUPFAM" id="SSF55874">
    <property type="entry name" value="ATPase domain of HSP90 chaperone/DNA topoisomerase II/histidine kinase"/>
    <property type="match status" value="1"/>
</dbReference>
<evidence type="ECO:0000256" key="7">
    <source>
        <dbReference type="ARBA" id="ARBA00022741"/>
    </source>
</evidence>
<evidence type="ECO:0000256" key="1">
    <source>
        <dbReference type="ARBA" id="ARBA00000085"/>
    </source>
</evidence>
<protein>
    <recommendedName>
        <fullName evidence="3">histidine kinase</fullName>
        <ecNumber evidence="3">2.7.13.3</ecNumber>
    </recommendedName>
</protein>
<keyword evidence="4" id="KW-1003">Cell membrane</keyword>
<evidence type="ECO:0000313" key="16">
    <source>
        <dbReference type="Proteomes" id="UP001519272"/>
    </source>
</evidence>
<evidence type="ECO:0000256" key="12">
    <source>
        <dbReference type="SAM" id="Phobius"/>
    </source>
</evidence>
<feature type="domain" description="HAMP" evidence="14">
    <location>
        <begin position="177"/>
        <end position="226"/>
    </location>
</feature>
<dbReference type="InterPro" id="IPR036890">
    <property type="entry name" value="HATPase_C_sf"/>
</dbReference>
<evidence type="ECO:0000313" key="15">
    <source>
        <dbReference type="EMBL" id="MBP1907156.1"/>
    </source>
</evidence>
<evidence type="ECO:0000259" key="13">
    <source>
        <dbReference type="PROSITE" id="PS50109"/>
    </source>
</evidence>
<dbReference type="Gene3D" id="1.10.287.130">
    <property type="match status" value="1"/>
</dbReference>
<keyword evidence="5" id="KW-0597">Phosphoprotein</keyword>
<evidence type="ECO:0000256" key="6">
    <source>
        <dbReference type="ARBA" id="ARBA00022679"/>
    </source>
</evidence>
<dbReference type="PROSITE" id="PS50885">
    <property type="entry name" value="HAMP"/>
    <property type="match status" value="1"/>
</dbReference>
<dbReference type="Proteomes" id="UP001519272">
    <property type="component" value="Unassembled WGS sequence"/>
</dbReference>
<organism evidence="15 16">
    <name type="scientific">Paenibacillus turicensis</name>
    <dbReference type="NCBI Taxonomy" id="160487"/>
    <lineage>
        <taxon>Bacteria</taxon>
        <taxon>Bacillati</taxon>
        <taxon>Bacillota</taxon>
        <taxon>Bacilli</taxon>
        <taxon>Bacillales</taxon>
        <taxon>Paenibacillaceae</taxon>
        <taxon>Paenibacillus</taxon>
    </lineage>
</organism>
<evidence type="ECO:0000256" key="3">
    <source>
        <dbReference type="ARBA" id="ARBA00012438"/>
    </source>
</evidence>
<comment type="caution">
    <text evidence="15">The sequence shown here is derived from an EMBL/GenBank/DDBJ whole genome shotgun (WGS) entry which is preliminary data.</text>
</comment>
<dbReference type="InterPro" id="IPR036097">
    <property type="entry name" value="HisK_dim/P_sf"/>
</dbReference>
<dbReference type="PANTHER" id="PTHR44936">
    <property type="entry name" value="SENSOR PROTEIN CREC"/>
    <property type="match status" value="1"/>
</dbReference>
<dbReference type="Pfam" id="PF02518">
    <property type="entry name" value="HATPase_c"/>
    <property type="match status" value="1"/>
</dbReference>
<feature type="transmembrane region" description="Helical" evidence="12">
    <location>
        <begin position="156"/>
        <end position="177"/>
    </location>
</feature>
<keyword evidence="10" id="KW-0902">Two-component regulatory system</keyword>
<comment type="catalytic activity">
    <reaction evidence="1">
        <text>ATP + protein L-histidine = ADP + protein N-phospho-L-histidine.</text>
        <dbReference type="EC" id="2.7.13.3"/>
    </reaction>
</comment>
<dbReference type="GO" id="GO:0016301">
    <property type="term" value="F:kinase activity"/>
    <property type="evidence" value="ECO:0007669"/>
    <property type="project" value="UniProtKB-KW"/>
</dbReference>
<keyword evidence="12" id="KW-1133">Transmembrane helix</keyword>
<evidence type="ECO:0000256" key="11">
    <source>
        <dbReference type="ARBA" id="ARBA00023136"/>
    </source>
</evidence>
<dbReference type="EMBL" id="JAGGKG010000022">
    <property type="protein sequence ID" value="MBP1907156.1"/>
    <property type="molecule type" value="Genomic_DNA"/>
</dbReference>
<keyword evidence="16" id="KW-1185">Reference proteome</keyword>
<dbReference type="RefSeq" id="WP_210090739.1">
    <property type="nucleotide sequence ID" value="NZ_JAGGKG010000022.1"/>
</dbReference>
<keyword evidence="11 12" id="KW-0472">Membrane</keyword>
<feature type="transmembrane region" description="Helical" evidence="12">
    <location>
        <begin position="12"/>
        <end position="34"/>
    </location>
</feature>
<dbReference type="SUPFAM" id="SSF47384">
    <property type="entry name" value="Homodimeric domain of signal transducing histidine kinase"/>
    <property type="match status" value="1"/>
</dbReference>
<dbReference type="EC" id="2.7.13.3" evidence="3"/>
<reference evidence="15 16" key="1">
    <citation type="submission" date="2021-03" db="EMBL/GenBank/DDBJ databases">
        <title>Genomic Encyclopedia of Type Strains, Phase IV (KMG-IV): sequencing the most valuable type-strain genomes for metagenomic binning, comparative biology and taxonomic classification.</title>
        <authorList>
            <person name="Goeker M."/>
        </authorList>
    </citation>
    <scope>NUCLEOTIDE SEQUENCE [LARGE SCALE GENOMIC DNA]</scope>
    <source>
        <strain evidence="15 16">DSM 14349</strain>
    </source>
</reference>
<dbReference type="InterPro" id="IPR003594">
    <property type="entry name" value="HATPase_dom"/>
</dbReference>
<evidence type="ECO:0000256" key="10">
    <source>
        <dbReference type="ARBA" id="ARBA00023012"/>
    </source>
</evidence>
<evidence type="ECO:0000256" key="2">
    <source>
        <dbReference type="ARBA" id="ARBA00004651"/>
    </source>
</evidence>
<comment type="subcellular location">
    <subcellularLocation>
        <location evidence="2">Cell membrane</location>
        <topology evidence="2">Multi-pass membrane protein</topology>
    </subcellularLocation>
</comment>
<accession>A0ABS4FX47</accession>
<sequence>MKGMLKVLSRYVATAATVAVLLLILNVIVAFVWITGTYDSGKTQGNVAEIAKHLTKNNGGLSFTEQGREQLEQQFEWAMLLDQSGEVIWSEHLPQNMARKYTNSEVAGFSRWYLAGYPVYVWQHPEGLFVLGAPKDSVWKKNMEMPQHVVKQLPEWMLGVLIANIGAALLLALLFGLRLFRSLRSIANGIEDIANNKEVQLPIRGVLGDLAQGLNKTSARLKQQEAALQRRDDARTTWIAGVSHDIRTPLSIVMGYASQLEENSNLPSQEQEQVRIIRSQTEKIKTLVSDLNLVSKLEYDMQPLHLTTLSPAAIVRGIVVDFLNSSLNHSYTIEIDVKPDAGRIQLIADEKLLQRAIENLVSNSIRHNPDGCHIIVAVHQEDATCQITIADSGIGFSTLQLEMLNSPPDLVQLDSHGLGLTLVRQIMKAHQGTVAFYNFADGGCGVTLELPIHKEDVATL</sequence>
<proteinExistence type="predicted"/>
<keyword evidence="8 15" id="KW-0418">Kinase</keyword>
<dbReference type="PROSITE" id="PS50109">
    <property type="entry name" value="HIS_KIN"/>
    <property type="match status" value="1"/>
</dbReference>
<dbReference type="SMART" id="SM00388">
    <property type="entry name" value="HisKA"/>
    <property type="match status" value="1"/>
</dbReference>
<evidence type="ECO:0000256" key="8">
    <source>
        <dbReference type="ARBA" id="ARBA00022777"/>
    </source>
</evidence>
<dbReference type="CDD" id="cd00082">
    <property type="entry name" value="HisKA"/>
    <property type="match status" value="1"/>
</dbReference>
<dbReference type="PANTHER" id="PTHR44936:SF10">
    <property type="entry name" value="SENSOR PROTEIN RSTB"/>
    <property type="match status" value="1"/>
</dbReference>
<gene>
    <name evidence="15" type="ORF">J2Z32_003821</name>
</gene>
<dbReference type="Gene3D" id="3.30.565.10">
    <property type="entry name" value="Histidine kinase-like ATPase, C-terminal domain"/>
    <property type="match status" value="1"/>
</dbReference>
<keyword evidence="6" id="KW-0808">Transferase</keyword>
<dbReference type="InterPro" id="IPR005467">
    <property type="entry name" value="His_kinase_dom"/>
</dbReference>
<keyword evidence="9" id="KW-0067">ATP-binding</keyword>